<evidence type="ECO:0000313" key="4">
    <source>
        <dbReference type="EMBL" id="SFB84611.1"/>
    </source>
</evidence>
<gene>
    <name evidence="4" type="ORF">SAMN04487891_10316</name>
    <name evidence="5" type="ORF">SAMN05216293_1177</name>
</gene>
<name>A0A1M6T134_9FLAO</name>
<evidence type="ECO:0000313" key="5">
    <source>
        <dbReference type="EMBL" id="SHK50600.1"/>
    </source>
</evidence>
<comment type="caution">
    <text evidence="5">The sequence shown here is derived from an EMBL/GenBank/DDBJ whole genome shotgun (WGS) entry which is preliminary data.</text>
</comment>
<dbReference type="Proteomes" id="UP000198940">
    <property type="component" value="Unassembled WGS sequence"/>
</dbReference>
<sequence length="166" mass="17930">MKTFLLSFGLLLLTCQVMLAQDDFRIGGKLIYGTEIESIGIGATAEIPIIDKLVIAPDIGYYFPKKEGDVKFNMFEINGNVNYYFVDDETLGFYGLGGLNYTHAKVKFDNDFVGSGSGSSGEVGLNLGAGANFPIGKNFLPFAEIKYVLGDADQLVIGAGVKFNID</sequence>
<evidence type="ECO:0000256" key="1">
    <source>
        <dbReference type="ARBA" id="ARBA00022729"/>
    </source>
</evidence>
<protein>
    <submittedName>
        <fullName evidence="5">Outer membrane protein beta-barrel domain-containing protein</fullName>
    </submittedName>
</protein>
<feature type="domain" description="Outer membrane protein beta-barrel" evidence="3">
    <location>
        <begin position="32"/>
        <end position="163"/>
    </location>
</feature>
<dbReference type="Pfam" id="PF13505">
    <property type="entry name" value="OMP_b-brl"/>
    <property type="match status" value="1"/>
</dbReference>
<dbReference type="SUPFAM" id="SSF56925">
    <property type="entry name" value="OMPA-like"/>
    <property type="match status" value="1"/>
</dbReference>
<dbReference type="Gene3D" id="2.40.160.20">
    <property type="match status" value="1"/>
</dbReference>
<dbReference type="EMBL" id="FRAT01000003">
    <property type="protein sequence ID" value="SHK50600.1"/>
    <property type="molecule type" value="Genomic_DNA"/>
</dbReference>
<organism evidence="5 6">
    <name type="scientific">Flagellimonas taeanensis</name>
    <dbReference type="NCBI Taxonomy" id="1005926"/>
    <lineage>
        <taxon>Bacteria</taxon>
        <taxon>Pseudomonadati</taxon>
        <taxon>Bacteroidota</taxon>
        <taxon>Flavobacteriia</taxon>
        <taxon>Flavobacteriales</taxon>
        <taxon>Flavobacteriaceae</taxon>
        <taxon>Flagellimonas</taxon>
    </lineage>
</organism>
<reference evidence="5 6" key="1">
    <citation type="submission" date="2016-11" db="EMBL/GenBank/DDBJ databases">
        <authorList>
            <person name="Varghese N."/>
            <person name="Submissions S."/>
        </authorList>
    </citation>
    <scope>NUCLEOTIDE SEQUENCE [LARGE SCALE GENOMIC DNA]</scope>
    <source>
        <strain evidence="5 6">CGMCC 1.12174</strain>
        <strain evidence="4 7">DSM 26351</strain>
    </source>
</reference>
<dbReference type="InterPro" id="IPR011250">
    <property type="entry name" value="OMP/PagP_B-barrel"/>
</dbReference>
<proteinExistence type="predicted"/>
<feature type="signal peptide" evidence="2">
    <location>
        <begin position="1"/>
        <end position="20"/>
    </location>
</feature>
<evidence type="ECO:0000313" key="6">
    <source>
        <dbReference type="Proteomes" id="UP000184031"/>
    </source>
</evidence>
<keyword evidence="7" id="KW-1185">Reference proteome</keyword>
<dbReference type="AlphaFoldDB" id="A0A1M6T134"/>
<dbReference type="EMBL" id="FOKU01000003">
    <property type="protein sequence ID" value="SFB84611.1"/>
    <property type="molecule type" value="Genomic_DNA"/>
</dbReference>
<dbReference type="InterPro" id="IPR027385">
    <property type="entry name" value="Beta-barrel_OMP"/>
</dbReference>
<dbReference type="STRING" id="1055723.SAMN05216293_1177"/>
<evidence type="ECO:0000256" key="2">
    <source>
        <dbReference type="SAM" id="SignalP"/>
    </source>
</evidence>
<dbReference type="Proteomes" id="UP000184031">
    <property type="component" value="Unassembled WGS sequence"/>
</dbReference>
<evidence type="ECO:0000259" key="3">
    <source>
        <dbReference type="Pfam" id="PF13505"/>
    </source>
</evidence>
<accession>A0A1M6T134</accession>
<dbReference type="RefSeq" id="WP_072877965.1">
    <property type="nucleotide sequence ID" value="NZ_FOKU01000003.1"/>
</dbReference>
<evidence type="ECO:0000313" key="7">
    <source>
        <dbReference type="Proteomes" id="UP000198940"/>
    </source>
</evidence>
<keyword evidence="1 2" id="KW-0732">Signal</keyword>
<dbReference type="OrthoDB" id="1163183at2"/>
<feature type="chain" id="PRO_5009920995" evidence="2">
    <location>
        <begin position="21"/>
        <end position="166"/>
    </location>
</feature>